<dbReference type="HOGENOM" id="CLU_067742_1_0_11"/>
<protein>
    <recommendedName>
        <fullName evidence="1">Chitosanase</fullName>
        <ecNumber evidence="1">3.2.1.132</ecNumber>
    </recommendedName>
</protein>
<feature type="active site" description="Proton donor" evidence="2">
    <location>
        <position position="115"/>
    </location>
</feature>
<comment type="caution">
    <text evidence="5">The sequence shown here is derived from an EMBL/GenBank/DDBJ whole genome shotgun (WGS) entry which is preliminary data.</text>
</comment>
<dbReference type="PIRSF" id="PIRSF036551">
    <property type="entry name" value="Chitosanase"/>
    <property type="match status" value="1"/>
</dbReference>
<evidence type="ECO:0000256" key="1">
    <source>
        <dbReference type="PIRNR" id="PIRNR036551"/>
    </source>
</evidence>
<dbReference type="CDD" id="cd00978">
    <property type="entry name" value="chitosanase_GH46"/>
    <property type="match status" value="1"/>
</dbReference>
<feature type="chain" id="PRO_5001635264" description="Chitosanase" evidence="4">
    <location>
        <begin position="19"/>
        <end position="327"/>
    </location>
</feature>
<dbReference type="Pfam" id="PF01374">
    <property type="entry name" value="Glyco_hydro_46"/>
    <property type="match status" value="1"/>
</dbReference>
<gene>
    <name evidence="5" type="ORF">KCH_72590</name>
</gene>
<evidence type="ECO:0000256" key="2">
    <source>
        <dbReference type="PIRSR" id="PIRSR036551-1"/>
    </source>
</evidence>
<comment type="subcellular location">
    <subcellularLocation>
        <location evidence="1">Secreted</location>
    </subcellularLocation>
</comment>
<comment type="similarity">
    <text evidence="1">Belongs to the glycosyl hydrolase 46 family.</text>
</comment>
<comment type="function">
    <text evidence="1">Aids in the defense against invading fungal pathogens by degrading their cell wall chitosan.</text>
</comment>
<comment type="catalytic activity">
    <reaction evidence="1">
        <text>Endohydrolysis of beta-(1-&gt;4)-linkages between D-glucosamine residues in a partly acetylated chitosan.</text>
        <dbReference type="EC" id="3.2.1.132"/>
    </reaction>
</comment>
<organism evidence="5 6">
    <name type="scientific">Kitasatospora cheerisanensis KCTC 2395</name>
    <dbReference type="NCBI Taxonomy" id="1348663"/>
    <lineage>
        <taxon>Bacteria</taxon>
        <taxon>Bacillati</taxon>
        <taxon>Actinomycetota</taxon>
        <taxon>Actinomycetes</taxon>
        <taxon>Kitasatosporales</taxon>
        <taxon>Streptomycetaceae</taxon>
        <taxon>Kitasatospora</taxon>
    </lineage>
</organism>
<keyword evidence="4" id="KW-0732">Signal</keyword>
<evidence type="ECO:0000256" key="3">
    <source>
        <dbReference type="SAM" id="MobiDB-lite"/>
    </source>
</evidence>
<dbReference type="EMBL" id="JNBY01000156">
    <property type="protein sequence ID" value="KDN80986.1"/>
    <property type="molecule type" value="Genomic_DNA"/>
</dbReference>
<evidence type="ECO:0000313" key="5">
    <source>
        <dbReference type="EMBL" id="KDN80986.1"/>
    </source>
</evidence>
<dbReference type="PATRIC" id="fig|1348663.4.peg.7018"/>
<feature type="compositionally biased region" description="Low complexity" evidence="3">
    <location>
        <begin position="39"/>
        <end position="55"/>
    </location>
</feature>
<dbReference type="GO" id="GO:0005576">
    <property type="term" value="C:extracellular region"/>
    <property type="evidence" value="ECO:0007669"/>
    <property type="project" value="UniProtKB-SubCell"/>
</dbReference>
<dbReference type="SUPFAM" id="SSF53955">
    <property type="entry name" value="Lysozyme-like"/>
    <property type="match status" value="1"/>
</dbReference>
<feature type="region of interest" description="Disordered" evidence="3">
    <location>
        <begin position="19"/>
        <end position="55"/>
    </location>
</feature>
<feature type="signal peptide" evidence="4">
    <location>
        <begin position="1"/>
        <end position="18"/>
    </location>
</feature>
<keyword evidence="1 5" id="KW-0378">Hydrolase</keyword>
<dbReference type="InterPro" id="IPR023346">
    <property type="entry name" value="Lysozyme-like_dom_sf"/>
</dbReference>
<dbReference type="AlphaFoldDB" id="A0A066YSB8"/>
<dbReference type="InterPro" id="IPR023099">
    <property type="entry name" value="Glyco_hydro_46_N"/>
</dbReference>
<reference evidence="5 6" key="1">
    <citation type="submission" date="2014-05" db="EMBL/GenBank/DDBJ databases">
        <title>Draft Genome Sequence of Kitasatospora cheerisanensis KCTC 2395.</title>
        <authorList>
            <person name="Nam D.H."/>
        </authorList>
    </citation>
    <scope>NUCLEOTIDE SEQUENCE [LARGE SCALE GENOMIC DNA]</scope>
    <source>
        <strain evidence="5 6">KCTC 2395</strain>
    </source>
</reference>
<keyword evidence="1 5" id="KW-0326">Glycosidase</keyword>
<accession>A0A066YSB8</accession>
<sequence length="327" mass="34423">MALAVGVAAAVTTGIAVAAPQGEAAAARRPGVTAPPPISAAAPDSPTETVTSPEPPTAAAIRLAAAQVGAEPARLAAATPTPSPTPTPTATTAPRPELTDAKWKEYAQQLVSSAENSTLDWRSQYPYIEDIGDGHGYTAGIVGFCSGTGDLADVITRYTALKPNNILAKYLPALALLDGSASHLGLDPTFVGDWQLAAKDPLLQQAQNEERDRQYFTPAVQQAKTDGLHALGQFVYYDAIVVQGPVGFATIRTTALAKAKTPAKGGDETAYLNAFLDARKAYMLNGHPNRNTSRIDTEQRVFLQAGNLDLRPPLVWQVYGDTYTITA</sequence>
<evidence type="ECO:0000256" key="4">
    <source>
        <dbReference type="SAM" id="SignalP"/>
    </source>
</evidence>
<dbReference type="GO" id="GO:0016977">
    <property type="term" value="F:chitosanase activity"/>
    <property type="evidence" value="ECO:0007669"/>
    <property type="project" value="UniProtKB-UniRule"/>
</dbReference>
<dbReference type="GO" id="GO:0005975">
    <property type="term" value="P:carbohydrate metabolic process"/>
    <property type="evidence" value="ECO:0007669"/>
    <property type="project" value="UniProtKB-UniRule"/>
</dbReference>
<dbReference type="Proteomes" id="UP000027178">
    <property type="component" value="Unassembled WGS sequence"/>
</dbReference>
<feature type="region of interest" description="Disordered" evidence="3">
    <location>
        <begin position="72"/>
        <end position="98"/>
    </location>
</feature>
<proteinExistence type="inferred from homology"/>
<keyword evidence="1" id="KW-0964">Secreted</keyword>
<feature type="active site" description="Nucleophile" evidence="2">
    <location>
        <position position="133"/>
    </location>
</feature>
<dbReference type="EC" id="3.2.1.132" evidence="1"/>
<keyword evidence="6" id="KW-1185">Reference proteome</keyword>
<dbReference type="InterPro" id="IPR000400">
    <property type="entry name" value="Glyco_hydro_46"/>
</dbReference>
<dbReference type="Gene3D" id="3.30.386.10">
    <property type="entry name" value="Chitosanase, subunit A, domain 2"/>
    <property type="match status" value="1"/>
</dbReference>
<dbReference type="Gene3D" id="1.20.141.10">
    <property type="entry name" value="Chitosanase, subunit A, domain 1"/>
    <property type="match status" value="1"/>
</dbReference>
<name>A0A066YSB8_9ACTN</name>
<dbReference type="eggNOG" id="COG1409">
    <property type="taxonomic scope" value="Bacteria"/>
</dbReference>
<evidence type="ECO:0000313" key="6">
    <source>
        <dbReference type="Proteomes" id="UP000027178"/>
    </source>
</evidence>